<proteinExistence type="predicted"/>
<evidence type="ECO:0000313" key="1">
    <source>
        <dbReference type="EMBL" id="OJJ57049.1"/>
    </source>
</evidence>
<dbReference type="VEuPathDB" id="FungiDB:ASPSYDRAFT_155746"/>
<dbReference type="Proteomes" id="UP000184356">
    <property type="component" value="Unassembled WGS sequence"/>
</dbReference>
<name>A0A1L9TC94_9EURO</name>
<organism evidence="1 2">
    <name type="scientific">Aspergillus sydowii CBS 593.65</name>
    <dbReference type="NCBI Taxonomy" id="1036612"/>
    <lineage>
        <taxon>Eukaryota</taxon>
        <taxon>Fungi</taxon>
        <taxon>Dikarya</taxon>
        <taxon>Ascomycota</taxon>
        <taxon>Pezizomycotina</taxon>
        <taxon>Eurotiomycetes</taxon>
        <taxon>Eurotiomycetidae</taxon>
        <taxon>Eurotiales</taxon>
        <taxon>Aspergillaceae</taxon>
        <taxon>Aspergillus</taxon>
        <taxon>Aspergillus subgen. Nidulantes</taxon>
    </lineage>
</organism>
<dbReference type="OrthoDB" id="4177029at2759"/>
<accession>A0A1L9TC94</accession>
<sequence>MPSLYYPSQALETYRPLPSSCAMDSSPIEHFPHSPQSLSGHRHSRLRRPNYYSNASMYVCCGCGDGPKVWDNNPVCVICHHVACGDCKLVK</sequence>
<dbReference type="AlphaFoldDB" id="A0A1L9TC94"/>
<protein>
    <submittedName>
        <fullName evidence="1">Uncharacterized protein</fullName>
    </submittedName>
</protein>
<dbReference type="EMBL" id="KV878589">
    <property type="protein sequence ID" value="OJJ57049.1"/>
    <property type="molecule type" value="Genomic_DNA"/>
</dbReference>
<reference evidence="2" key="1">
    <citation type="journal article" date="2017" name="Genome Biol.">
        <title>Comparative genomics reveals high biological diversity and specific adaptations in the industrially and medically important fungal genus Aspergillus.</title>
        <authorList>
            <person name="de Vries R.P."/>
            <person name="Riley R."/>
            <person name="Wiebenga A."/>
            <person name="Aguilar-Osorio G."/>
            <person name="Amillis S."/>
            <person name="Uchima C.A."/>
            <person name="Anderluh G."/>
            <person name="Asadollahi M."/>
            <person name="Askin M."/>
            <person name="Barry K."/>
            <person name="Battaglia E."/>
            <person name="Bayram O."/>
            <person name="Benocci T."/>
            <person name="Braus-Stromeyer S.A."/>
            <person name="Caldana C."/>
            <person name="Canovas D."/>
            <person name="Cerqueira G.C."/>
            <person name="Chen F."/>
            <person name="Chen W."/>
            <person name="Choi C."/>
            <person name="Clum A."/>
            <person name="Dos Santos R.A."/>
            <person name="Damasio A.R."/>
            <person name="Diallinas G."/>
            <person name="Emri T."/>
            <person name="Fekete E."/>
            <person name="Flipphi M."/>
            <person name="Freyberg S."/>
            <person name="Gallo A."/>
            <person name="Gournas C."/>
            <person name="Habgood R."/>
            <person name="Hainaut M."/>
            <person name="Harispe M.L."/>
            <person name="Henrissat B."/>
            <person name="Hilden K.S."/>
            <person name="Hope R."/>
            <person name="Hossain A."/>
            <person name="Karabika E."/>
            <person name="Karaffa L."/>
            <person name="Karanyi Z."/>
            <person name="Krasevec N."/>
            <person name="Kuo A."/>
            <person name="Kusch H."/>
            <person name="LaButti K."/>
            <person name="Lagendijk E.L."/>
            <person name="Lapidus A."/>
            <person name="Levasseur A."/>
            <person name="Lindquist E."/>
            <person name="Lipzen A."/>
            <person name="Logrieco A.F."/>
            <person name="MacCabe A."/>
            <person name="Maekelae M.R."/>
            <person name="Malavazi I."/>
            <person name="Melin P."/>
            <person name="Meyer V."/>
            <person name="Mielnichuk N."/>
            <person name="Miskei M."/>
            <person name="Molnar A.P."/>
            <person name="Mule G."/>
            <person name="Ngan C.Y."/>
            <person name="Orejas M."/>
            <person name="Orosz E."/>
            <person name="Ouedraogo J.P."/>
            <person name="Overkamp K.M."/>
            <person name="Park H.-S."/>
            <person name="Perrone G."/>
            <person name="Piumi F."/>
            <person name="Punt P.J."/>
            <person name="Ram A.F."/>
            <person name="Ramon A."/>
            <person name="Rauscher S."/>
            <person name="Record E."/>
            <person name="Riano-Pachon D.M."/>
            <person name="Robert V."/>
            <person name="Roehrig J."/>
            <person name="Ruller R."/>
            <person name="Salamov A."/>
            <person name="Salih N.S."/>
            <person name="Samson R.A."/>
            <person name="Sandor E."/>
            <person name="Sanguinetti M."/>
            <person name="Schuetze T."/>
            <person name="Sepcic K."/>
            <person name="Shelest E."/>
            <person name="Sherlock G."/>
            <person name="Sophianopoulou V."/>
            <person name="Squina F.M."/>
            <person name="Sun H."/>
            <person name="Susca A."/>
            <person name="Todd R.B."/>
            <person name="Tsang A."/>
            <person name="Unkles S.E."/>
            <person name="van de Wiele N."/>
            <person name="van Rossen-Uffink D."/>
            <person name="Oliveira J.V."/>
            <person name="Vesth T.C."/>
            <person name="Visser J."/>
            <person name="Yu J.-H."/>
            <person name="Zhou M."/>
            <person name="Andersen M.R."/>
            <person name="Archer D.B."/>
            <person name="Baker S.E."/>
            <person name="Benoit I."/>
            <person name="Brakhage A.A."/>
            <person name="Braus G.H."/>
            <person name="Fischer R."/>
            <person name="Frisvad J.C."/>
            <person name="Goldman G.H."/>
            <person name="Houbraken J."/>
            <person name="Oakley B."/>
            <person name="Pocsi I."/>
            <person name="Scazzocchio C."/>
            <person name="Seiboth B."/>
            <person name="vanKuyk P.A."/>
            <person name="Wortman J."/>
            <person name="Dyer P.S."/>
            <person name="Grigoriev I.V."/>
        </authorList>
    </citation>
    <scope>NUCLEOTIDE SEQUENCE [LARGE SCALE GENOMIC DNA]</scope>
    <source>
        <strain evidence="2">CBS 593.65</strain>
    </source>
</reference>
<gene>
    <name evidence="1" type="ORF">ASPSYDRAFT_155746</name>
</gene>
<dbReference type="RefSeq" id="XP_040700855.1">
    <property type="nucleotide sequence ID" value="XM_040842489.1"/>
</dbReference>
<keyword evidence="2" id="KW-1185">Reference proteome</keyword>
<dbReference type="GeneID" id="63758562"/>
<evidence type="ECO:0000313" key="2">
    <source>
        <dbReference type="Proteomes" id="UP000184356"/>
    </source>
</evidence>